<evidence type="ECO:0000256" key="3">
    <source>
        <dbReference type="ARBA" id="ARBA00022490"/>
    </source>
</evidence>
<evidence type="ECO:0000256" key="6">
    <source>
        <dbReference type="ARBA" id="ARBA00022683"/>
    </source>
</evidence>
<keyword evidence="7" id="KW-0418">Kinase</keyword>
<dbReference type="GO" id="GO:0005737">
    <property type="term" value="C:cytoplasm"/>
    <property type="evidence" value="ECO:0007669"/>
    <property type="project" value="UniProtKB-SubCell"/>
</dbReference>
<evidence type="ECO:0000256" key="4">
    <source>
        <dbReference type="ARBA" id="ARBA00022597"/>
    </source>
</evidence>
<dbReference type="PATRIC" id="fig|1281200.3.peg.3825"/>
<organism evidence="9 10">
    <name type="scientific">Escherichia coli (strain UMEA 3162-1)</name>
    <dbReference type="NCBI Taxonomy" id="1281200"/>
    <lineage>
        <taxon>Bacteria</taxon>
        <taxon>Pseudomonadati</taxon>
        <taxon>Pseudomonadota</taxon>
        <taxon>Gammaproteobacteria</taxon>
        <taxon>Enterobacterales</taxon>
        <taxon>Enterobacteriaceae</taxon>
        <taxon>Escherichia</taxon>
    </lineage>
</organism>
<dbReference type="AlphaFoldDB" id="A0A0E2L042"/>
<comment type="subcellular location">
    <subcellularLocation>
        <location evidence="1">Cytoplasm</location>
    </subcellularLocation>
</comment>
<dbReference type="PROSITE" id="PS51101">
    <property type="entry name" value="PTS_EIIB_TYPE_4"/>
    <property type="match status" value="1"/>
</dbReference>
<keyword evidence="4" id="KW-0762">Sugar transport</keyword>
<proteinExistence type="predicted"/>
<dbReference type="SUPFAM" id="SSF52728">
    <property type="entry name" value="PTS IIb component"/>
    <property type="match status" value="1"/>
</dbReference>
<dbReference type="Pfam" id="PF03830">
    <property type="entry name" value="PTSIIB_sorb"/>
    <property type="match status" value="1"/>
</dbReference>
<dbReference type="GO" id="GO:0008982">
    <property type="term" value="F:protein-N(PI)-phosphohistidine-sugar phosphotransferase activity"/>
    <property type="evidence" value="ECO:0007669"/>
    <property type="project" value="InterPro"/>
</dbReference>
<keyword evidence="5" id="KW-0808">Transferase</keyword>
<gene>
    <name evidence="9" type="ORF">G925_03686</name>
</gene>
<comment type="caution">
    <text evidence="9">The sequence shown here is derived from an EMBL/GenBank/DDBJ whole genome shotgun (WGS) entry which is preliminary data.</text>
</comment>
<dbReference type="GO" id="GO:0016301">
    <property type="term" value="F:kinase activity"/>
    <property type="evidence" value="ECO:0007669"/>
    <property type="project" value="UniProtKB-KW"/>
</dbReference>
<dbReference type="GO" id="GO:0009401">
    <property type="term" value="P:phosphoenolpyruvate-dependent sugar phosphotransferase system"/>
    <property type="evidence" value="ECO:0007669"/>
    <property type="project" value="UniProtKB-KW"/>
</dbReference>
<dbReference type="InterPro" id="IPR036667">
    <property type="entry name" value="PTS_IIB_sorbose-sp_sf"/>
</dbReference>
<evidence type="ECO:0000259" key="8">
    <source>
        <dbReference type="PROSITE" id="PS51101"/>
    </source>
</evidence>
<sequence>MSIVHARIDYRLIHGQVITKWLKRSDANKIIVIDDPLSRDPFLAEVYKMAAPSGVEVIMTSIEDTLQRWNSNSFYEGKLLILFKSIDSALKTIQGGLMLEELQVGGVENTPGRKIVFNQISLNHEDADKLQIIEDKNIKVYFQTIPEEDPASLQKIKNKLP</sequence>
<evidence type="ECO:0000256" key="7">
    <source>
        <dbReference type="ARBA" id="ARBA00022777"/>
    </source>
</evidence>
<keyword evidence="2" id="KW-0813">Transport</keyword>
<dbReference type="RefSeq" id="WP_000029256.1">
    <property type="nucleotide sequence ID" value="NZ_KE701778.1"/>
</dbReference>
<keyword evidence="3" id="KW-0963">Cytoplasm</keyword>
<dbReference type="HOGENOM" id="CLU_116175_0_0_6"/>
<evidence type="ECO:0000256" key="2">
    <source>
        <dbReference type="ARBA" id="ARBA00022448"/>
    </source>
</evidence>
<evidence type="ECO:0000256" key="1">
    <source>
        <dbReference type="ARBA" id="ARBA00004496"/>
    </source>
</evidence>
<evidence type="ECO:0000313" key="9">
    <source>
        <dbReference type="EMBL" id="EQX25089.1"/>
    </source>
</evidence>
<reference evidence="10" key="1">
    <citation type="submission" date="2013-07" db="EMBL/GenBank/DDBJ databases">
        <title>The genome sequence of Escherichia coli UMEA 3162-1.</title>
        <authorList>
            <consortium name="The Broad Institute Genome Sequencing Platform"/>
            <consortium name="The Broad Institute Genome Sequencing Center for Infectious Disease"/>
            <person name="Feldgarden M."/>
            <person name="Frimodt-Moller N."/>
            <person name="Leihof R.F."/>
            <person name="Rasmussen L."/>
            <person name="Young S.K."/>
            <person name="Zeng Q."/>
            <person name="Gargeya S."/>
            <person name="Abouelleil A."/>
            <person name="Alvarado L."/>
            <person name="Berlin A.M."/>
            <person name="Chapman S.B."/>
            <person name="Gainer-Dewar J."/>
            <person name="Goldberg J."/>
            <person name="Gnerre S."/>
            <person name="Griggs A."/>
            <person name="Gujja S."/>
            <person name="Hansen M."/>
            <person name="Howarth C."/>
            <person name="Imamovic A."/>
            <person name="Larimer J."/>
            <person name="McCowan C."/>
            <person name="Murphy C."/>
            <person name="Pearson M."/>
            <person name="Poon T."/>
            <person name="Priest M."/>
            <person name="Roberts A."/>
            <person name="Saif S."/>
            <person name="Shea T."/>
            <person name="Sykes S."/>
            <person name="Wortman J."/>
            <person name="Nusbaum C."/>
            <person name="Birren B."/>
        </authorList>
    </citation>
    <scope>NUCLEOTIDE SEQUENCE [LARGE SCALE GENOMIC DNA]</scope>
    <source>
        <strain evidence="10">UMEA 3162-1</strain>
    </source>
</reference>
<name>A0A0E2L042_ECOU3</name>
<dbReference type="InterPro" id="IPR004720">
    <property type="entry name" value="PTS_IIB_sorbose-sp"/>
</dbReference>
<keyword evidence="6" id="KW-0598">Phosphotransferase system</keyword>
<evidence type="ECO:0000313" key="10">
    <source>
        <dbReference type="Proteomes" id="UP000016035"/>
    </source>
</evidence>
<dbReference type="Proteomes" id="UP000016035">
    <property type="component" value="Unassembled WGS sequence"/>
</dbReference>
<dbReference type="Gene3D" id="3.40.35.10">
    <property type="entry name" value="Phosphotransferase system, sorbose subfamily IIB component"/>
    <property type="match status" value="1"/>
</dbReference>
<protein>
    <submittedName>
        <fullName evidence="9">PTS system protein</fullName>
    </submittedName>
</protein>
<evidence type="ECO:0000256" key="5">
    <source>
        <dbReference type="ARBA" id="ARBA00022679"/>
    </source>
</evidence>
<feature type="domain" description="PTS EIIB type-4" evidence="8">
    <location>
        <begin position="1"/>
        <end position="161"/>
    </location>
</feature>
<dbReference type="EMBL" id="AWBU01000023">
    <property type="protein sequence ID" value="EQX25089.1"/>
    <property type="molecule type" value="Genomic_DNA"/>
</dbReference>
<accession>A0A0E2L042</accession>